<keyword evidence="1" id="KW-0175">Coiled coil</keyword>
<evidence type="ECO:0000256" key="1">
    <source>
        <dbReference type="SAM" id="Coils"/>
    </source>
</evidence>
<protein>
    <recommendedName>
        <fullName evidence="6">Outer spore wall protein 4</fullName>
    </recommendedName>
</protein>
<feature type="transmembrane region" description="Helical" evidence="2">
    <location>
        <begin position="195"/>
        <end position="218"/>
    </location>
</feature>
<accession>A0AA35J2N5</accession>
<evidence type="ECO:0000313" key="5">
    <source>
        <dbReference type="Proteomes" id="UP001162090"/>
    </source>
</evidence>
<name>A0AA35J2N5_SACUV</name>
<reference evidence="4" key="1">
    <citation type="submission" date="2022-10" db="EMBL/GenBank/DDBJ databases">
        <authorList>
            <person name="Byrne P K."/>
        </authorList>
    </citation>
    <scope>NUCLEOTIDE SEQUENCE</scope>
    <source>
        <strain evidence="4">CBS7001</strain>
    </source>
</reference>
<evidence type="ECO:0000256" key="3">
    <source>
        <dbReference type="SAM" id="SignalP"/>
    </source>
</evidence>
<evidence type="ECO:0000256" key="2">
    <source>
        <dbReference type="SAM" id="Phobius"/>
    </source>
</evidence>
<sequence>MKFQFFIHFYYIIIVFAGNNTLQHFKDAGDRLITSLRDLDSNKTHEELMAEKVPIIEEQLHNVSTKYEHHAFILKGLEAVLNRKVESLTTNGTESLDIEFEKVEKSLGMALNISPFEYIKKFKELSKEKVVEALENLNREQNRVIISGNREEDEEEERKAAKEKRKRLDKIKNILTVSLLELGLAQGVADLCALAPFACLLGVTVGSIGFIFWLALIYKAIQ</sequence>
<keyword evidence="3" id="KW-0732">Signal</keyword>
<dbReference type="AlphaFoldDB" id="A0AA35J2N5"/>
<gene>
    <name evidence="4" type="primary">SUVC10G1920</name>
    <name evidence="4" type="ORF">SUVC_10G1920</name>
</gene>
<dbReference type="EMBL" id="OX365921">
    <property type="protein sequence ID" value="CAI4044398.1"/>
    <property type="molecule type" value="Genomic_DNA"/>
</dbReference>
<feature type="chain" id="PRO_5041335483" description="Outer spore wall protein 4" evidence="3">
    <location>
        <begin position="18"/>
        <end position="222"/>
    </location>
</feature>
<proteinExistence type="predicted"/>
<keyword evidence="2" id="KW-0472">Membrane</keyword>
<dbReference type="Proteomes" id="UP001162090">
    <property type="component" value="Chromosome 10"/>
</dbReference>
<keyword evidence="2" id="KW-0812">Transmembrane</keyword>
<evidence type="ECO:0000313" key="4">
    <source>
        <dbReference type="EMBL" id="CAI4044398.1"/>
    </source>
</evidence>
<feature type="coiled-coil region" evidence="1">
    <location>
        <begin position="120"/>
        <end position="171"/>
    </location>
</feature>
<evidence type="ECO:0008006" key="6">
    <source>
        <dbReference type="Google" id="ProtNLM"/>
    </source>
</evidence>
<organism evidence="4 5">
    <name type="scientific">Saccharomyces uvarum</name>
    <name type="common">Yeast</name>
    <name type="synonym">Saccharomyces bayanus var. uvarum</name>
    <dbReference type="NCBI Taxonomy" id="230603"/>
    <lineage>
        <taxon>Eukaryota</taxon>
        <taxon>Fungi</taxon>
        <taxon>Dikarya</taxon>
        <taxon>Ascomycota</taxon>
        <taxon>Saccharomycotina</taxon>
        <taxon>Saccharomycetes</taxon>
        <taxon>Saccharomycetales</taxon>
        <taxon>Saccharomycetaceae</taxon>
        <taxon>Saccharomyces</taxon>
    </lineage>
</organism>
<feature type="signal peptide" evidence="3">
    <location>
        <begin position="1"/>
        <end position="17"/>
    </location>
</feature>
<keyword evidence="2" id="KW-1133">Transmembrane helix</keyword>